<dbReference type="PANTHER" id="PTHR30399">
    <property type="entry name" value="UNCHARACTERIZED PROTEIN YGJP"/>
    <property type="match status" value="1"/>
</dbReference>
<sequence length="239" mass="28191">MLTDTSCHKLVWGSRTIDYTLLYCDRKTMEIAVGPDCSVVVKAPLDTSRESIEKKLSKRARWIVRQKNYFGQFNPKTPARSYVSGETHLYLGRQYRLKLLQGSENSIRLTRGYFSVTTRDITNPEMTRKLLEEWYLKKAREQFGKSLDRCWLKLKDHAVIRPHVSIRRMQKRWGSLSEKGMMTLNRDLIRAPRECIDYVVTHELCHLICRDHSPEFYILLKSVIPGWEKVKHRLELSMV</sequence>
<protein>
    <submittedName>
        <fullName evidence="2">M48 family metallopeptidase</fullName>
    </submittedName>
</protein>
<evidence type="ECO:0000259" key="1">
    <source>
        <dbReference type="Pfam" id="PF01863"/>
    </source>
</evidence>
<dbReference type="AlphaFoldDB" id="A0A5M8IDR5"/>
<dbReference type="Pfam" id="PF01863">
    <property type="entry name" value="YgjP-like"/>
    <property type="match status" value="1"/>
</dbReference>
<proteinExistence type="predicted"/>
<name>A0A5M8IDR5_CHLPH</name>
<comment type="caution">
    <text evidence="2">The sequence shown here is derived from an EMBL/GenBank/DDBJ whole genome shotgun (WGS) entry which is preliminary data.</text>
</comment>
<feature type="domain" description="YgjP-like metallopeptidase" evidence="1">
    <location>
        <begin position="27"/>
        <end position="235"/>
    </location>
</feature>
<dbReference type="Gene3D" id="3.30.2010.10">
    <property type="entry name" value="Metalloproteases ('zincins'), catalytic domain"/>
    <property type="match status" value="1"/>
</dbReference>
<gene>
    <name evidence="2" type="ORF">FP507_05095</name>
</gene>
<dbReference type="EMBL" id="VMRG01000001">
    <property type="protein sequence ID" value="KAA6232525.1"/>
    <property type="molecule type" value="Genomic_DNA"/>
</dbReference>
<dbReference type="InterPro" id="IPR002725">
    <property type="entry name" value="YgjP-like_metallopeptidase"/>
</dbReference>
<organism evidence="2 3">
    <name type="scientific">Chlorobium phaeovibrioides</name>
    <dbReference type="NCBI Taxonomy" id="1094"/>
    <lineage>
        <taxon>Bacteria</taxon>
        <taxon>Pseudomonadati</taxon>
        <taxon>Chlorobiota</taxon>
        <taxon>Chlorobiia</taxon>
        <taxon>Chlorobiales</taxon>
        <taxon>Chlorobiaceae</taxon>
        <taxon>Chlorobium/Pelodictyon group</taxon>
        <taxon>Chlorobium</taxon>
    </lineage>
</organism>
<dbReference type="PANTHER" id="PTHR30399:SF1">
    <property type="entry name" value="UTP PYROPHOSPHATASE"/>
    <property type="match status" value="1"/>
</dbReference>
<dbReference type="Proteomes" id="UP000327458">
    <property type="component" value="Unassembled WGS sequence"/>
</dbReference>
<reference evidence="2 3" key="1">
    <citation type="submission" date="2019-07" db="EMBL/GenBank/DDBJ databases">
        <title>Draft genome Sequence of Chlorobium phaeovibrioides sp. strain PhvTcv-s14, from the Phylum Chlorobi.</title>
        <authorList>
            <person name="Babenko V."/>
            <person name="Boldyreva D."/>
            <person name="Kanygina A."/>
            <person name="Selezneva O."/>
            <person name="Akopiyan T."/>
            <person name="Lunina O."/>
        </authorList>
    </citation>
    <scope>NUCLEOTIDE SEQUENCE [LARGE SCALE GENOMIC DNA]</scope>
    <source>
        <strain evidence="2 3">GrTcv12</strain>
    </source>
</reference>
<accession>A0A5M8IDR5</accession>
<dbReference type="InterPro" id="IPR053136">
    <property type="entry name" value="UTP_pyrophosphatase-like"/>
</dbReference>
<evidence type="ECO:0000313" key="3">
    <source>
        <dbReference type="Proteomes" id="UP000327458"/>
    </source>
</evidence>
<evidence type="ECO:0000313" key="2">
    <source>
        <dbReference type="EMBL" id="KAA6232525.1"/>
    </source>
</evidence>
<dbReference type="CDD" id="cd07344">
    <property type="entry name" value="M48_yhfN_like"/>
    <property type="match status" value="1"/>
</dbReference>